<organism evidence="2">
    <name type="scientific">viral metagenome</name>
    <dbReference type="NCBI Taxonomy" id="1070528"/>
    <lineage>
        <taxon>unclassified sequences</taxon>
        <taxon>metagenomes</taxon>
        <taxon>organismal metagenomes</taxon>
    </lineage>
</organism>
<name>A0A6C0HA09_9ZZZZ</name>
<dbReference type="SUPFAM" id="SSF57850">
    <property type="entry name" value="RING/U-box"/>
    <property type="match status" value="1"/>
</dbReference>
<feature type="domain" description="RING-type" evidence="1">
    <location>
        <begin position="270"/>
        <end position="316"/>
    </location>
</feature>
<proteinExistence type="predicted"/>
<sequence length="342" mass="40139">MAETGILEFEINRSPSMVDLFMRDETAHMNVTQRPCGFCGEHGHMTANCQHGHIDLLQRCAMFIYLVNIRYLKSVNYNMDYHKINPSDPENHDEMIHCRWLNHLTIPEKKILCRVNGIDLTEIEDMMFPSQDLFRLLHEFYVDYAMEQLQNNQLSHPRLIQDIYYTHVEQMTSASFRERYGGVVLNTVIENSGRHLLNFERIRVMLSNQIAYYVDEYVESESDRYFENIVFNPSFYPFSLNDFTSDNHSVRSPAKMTVVESIYENETQECPICFTELDQDTNCVTTNCKHHCCCDCMVQIVNNTKENKDLVCFMCRTVIHELSVPNSEIKETINKETNHAFD</sequence>
<evidence type="ECO:0000313" key="2">
    <source>
        <dbReference type="EMBL" id="QHT77247.1"/>
    </source>
</evidence>
<dbReference type="InterPro" id="IPR013083">
    <property type="entry name" value="Znf_RING/FYVE/PHD"/>
</dbReference>
<dbReference type="EMBL" id="MN739916">
    <property type="protein sequence ID" value="QHT77247.1"/>
    <property type="molecule type" value="Genomic_DNA"/>
</dbReference>
<accession>A0A6C0HA09</accession>
<reference evidence="2" key="1">
    <citation type="journal article" date="2020" name="Nature">
        <title>Giant virus diversity and host interactions through global metagenomics.</title>
        <authorList>
            <person name="Schulz F."/>
            <person name="Roux S."/>
            <person name="Paez-Espino D."/>
            <person name="Jungbluth S."/>
            <person name="Walsh D.A."/>
            <person name="Denef V.J."/>
            <person name="McMahon K.D."/>
            <person name="Konstantinidis K.T."/>
            <person name="Eloe-Fadrosh E.A."/>
            <person name="Kyrpides N.C."/>
            <person name="Woyke T."/>
        </authorList>
    </citation>
    <scope>NUCLEOTIDE SEQUENCE</scope>
    <source>
        <strain evidence="2">GVMAG-M-3300023179-86</strain>
    </source>
</reference>
<dbReference type="Gene3D" id="3.30.40.10">
    <property type="entry name" value="Zinc/RING finger domain, C3HC4 (zinc finger)"/>
    <property type="match status" value="1"/>
</dbReference>
<dbReference type="InterPro" id="IPR001841">
    <property type="entry name" value="Znf_RING"/>
</dbReference>
<protein>
    <recommendedName>
        <fullName evidence="1">RING-type domain-containing protein</fullName>
    </recommendedName>
</protein>
<dbReference type="PROSITE" id="PS50089">
    <property type="entry name" value="ZF_RING_2"/>
    <property type="match status" value="1"/>
</dbReference>
<dbReference type="AlphaFoldDB" id="A0A6C0HA09"/>
<evidence type="ECO:0000259" key="1">
    <source>
        <dbReference type="PROSITE" id="PS50089"/>
    </source>
</evidence>